<dbReference type="AlphaFoldDB" id="A0A833R3H5"/>
<sequence length="505" mass="56995">MKIAVCSLTLLCISLLCLFSADATVKPFDVRRHLSTVTRYDVSRDTSNVASFSSAIPDGCEAIHLNLVARHGTRSPTKKRIKELDRLAVRLAALVEEANHEGSSEASKIPSWIRGWESPWKGRMKGGELTDLGEQELYRLSLRVSDRFPEIFSRDYHPDLYPIKATQVPRAAASAVAFGIGLFSGKGTLGSGQHRAFSVVSESRASDNQLRFHDNCATYKSYRESREPEVEKLKEPIIEEITSALISRHHLNFKRQDVASLWFLCKQQASLLDITDQACGLFSETEILLLEWTDDLEFFLLKGYGKSINYWMGVPLLRNIFQTMQEAIRANEESLPGGMYERAQLRFAHAETIVPFSCLLGLFLEGDEYKKIQRSESLDLPPKPPQKRNWRGSSIAPFAGNNMLVLYQCRSKQTDQNISYHVQVLHNEVPVSLPACGTDFCPFEIFKERVVDPLLKHEFDNICSVKNAVGDVVEVPKPCSWSCKFLNFLSGFFSSSQPQQEKSEL</sequence>
<dbReference type="InterPro" id="IPR029033">
    <property type="entry name" value="His_PPase_superfam"/>
</dbReference>
<comment type="caution">
    <text evidence="18">The sequence shown here is derived from an EMBL/GenBank/DDBJ whole genome shotgun (WGS) entry which is preliminary data.</text>
</comment>
<dbReference type="EMBL" id="SWLB01000009">
    <property type="protein sequence ID" value="KAF3334644.1"/>
    <property type="molecule type" value="Genomic_DNA"/>
</dbReference>
<proteinExistence type="inferred from homology"/>
<dbReference type="GO" id="GO:0005886">
    <property type="term" value="C:plasma membrane"/>
    <property type="evidence" value="ECO:0007669"/>
    <property type="project" value="UniProtKB-SubCell"/>
</dbReference>
<feature type="disulfide bond" evidence="16">
    <location>
        <begin position="265"/>
        <end position="279"/>
    </location>
</feature>
<dbReference type="FunFam" id="3.40.50.1240:FF:000017">
    <property type="entry name" value="Histidine acid phosphatase family protein"/>
    <property type="match status" value="1"/>
</dbReference>
<feature type="signal peptide" evidence="17">
    <location>
        <begin position="1"/>
        <end position="23"/>
    </location>
</feature>
<comment type="catalytic activity">
    <reaction evidence="15">
        <text>(2R)-2,3-bisphosphoglycerate + H2O = (2R)-2-phosphoglycerate + phosphate</text>
        <dbReference type="Rhea" id="RHEA:27381"/>
        <dbReference type="ChEBI" id="CHEBI:15377"/>
        <dbReference type="ChEBI" id="CHEBI:43474"/>
        <dbReference type="ChEBI" id="CHEBI:58248"/>
        <dbReference type="ChEBI" id="CHEBI:58289"/>
        <dbReference type="EC" id="3.1.3.80"/>
    </reaction>
    <physiologicalReaction direction="left-to-right" evidence="15">
        <dbReference type="Rhea" id="RHEA:27382"/>
    </physiologicalReaction>
</comment>
<dbReference type="InterPro" id="IPR000560">
    <property type="entry name" value="His_Pase_clade-2"/>
</dbReference>
<evidence type="ECO:0000256" key="2">
    <source>
        <dbReference type="ARBA" id="ARBA00008422"/>
    </source>
</evidence>
<evidence type="ECO:0000256" key="14">
    <source>
        <dbReference type="ARBA" id="ARBA00043691"/>
    </source>
</evidence>
<dbReference type="OrthoDB" id="6509975at2759"/>
<dbReference type="Gene3D" id="3.40.50.1240">
    <property type="entry name" value="Phosphoglycerate mutase-like"/>
    <property type="match status" value="1"/>
</dbReference>
<keyword evidence="6" id="KW-1003">Cell membrane</keyword>
<keyword evidence="7 17" id="KW-0732">Signal</keyword>
<name>A0A833R3H5_9POAL</name>
<comment type="catalytic activity">
    <reaction evidence="14">
        <text>1D-myo-inositol hexakisphosphate + H2O = 1D-myo-inositol 1,2,4,5,6-pentakisphosphate + phosphate</text>
        <dbReference type="Rhea" id="RHEA:16989"/>
        <dbReference type="ChEBI" id="CHEBI:15377"/>
        <dbReference type="ChEBI" id="CHEBI:43474"/>
        <dbReference type="ChEBI" id="CHEBI:57798"/>
        <dbReference type="ChEBI" id="CHEBI:58130"/>
        <dbReference type="EC" id="3.1.3.62"/>
    </reaction>
    <physiologicalReaction direction="left-to-right" evidence="14">
        <dbReference type="Rhea" id="RHEA:16990"/>
    </physiologicalReaction>
</comment>
<keyword evidence="8" id="KW-0378">Hydrolase</keyword>
<dbReference type="GO" id="GO:0034417">
    <property type="term" value="F:bisphosphoglycerate 3-phosphatase activity"/>
    <property type="evidence" value="ECO:0007669"/>
    <property type="project" value="UniProtKB-EC"/>
</dbReference>
<dbReference type="GO" id="GO:0003993">
    <property type="term" value="F:acid phosphatase activity"/>
    <property type="evidence" value="ECO:0007669"/>
    <property type="project" value="TreeGrafter"/>
</dbReference>
<evidence type="ECO:0000313" key="18">
    <source>
        <dbReference type="EMBL" id="KAF3334644.1"/>
    </source>
</evidence>
<evidence type="ECO:0000256" key="9">
    <source>
        <dbReference type="ARBA" id="ARBA00023136"/>
    </source>
</evidence>
<dbReference type="SUPFAM" id="SSF53254">
    <property type="entry name" value="Phosphoglycerate mutase-like"/>
    <property type="match status" value="1"/>
</dbReference>
<keyword evidence="16" id="KW-1015">Disulfide bond</keyword>
<keyword evidence="9" id="KW-0472">Membrane</keyword>
<evidence type="ECO:0000256" key="13">
    <source>
        <dbReference type="ARBA" id="ARBA00043671"/>
    </source>
</evidence>
<dbReference type="InterPro" id="IPR016274">
    <property type="entry name" value="Histidine_acid_Pase_euk"/>
</dbReference>
<feature type="disulfide bond" evidence="16">
    <location>
        <begin position="60"/>
        <end position="409"/>
    </location>
</feature>
<dbReference type="GO" id="GO:0052745">
    <property type="term" value="F:inositol phosphate phosphatase activity"/>
    <property type="evidence" value="ECO:0007669"/>
    <property type="project" value="TreeGrafter"/>
</dbReference>
<evidence type="ECO:0000256" key="17">
    <source>
        <dbReference type="SAM" id="SignalP"/>
    </source>
</evidence>
<evidence type="ECO:0000256" key="16">
    <source>
        <dbReference type="PIRSR" id="PIRSR000894-2"/>
    </source>
</evidence>
<evidence type="ECO:0000256" key="5">
    <source>
        <dbReference type="ARBA" id="ARBA00018097"/>
    </source>
</evidence>
<evidence type="ECO:0000256" key="10">
    <source>
        <dbReference type="ARBA" id="ARBA00023180"/>
    </source>
</evidence>
<gene>
    <name evidence="18" type="ORF">FCM35_KLT21248</name>
</gene>
<evidence type="ECO:0000256" key="4">
    <source>
        <dbReference type="ARBA" id="ARBA00013040"/>
    </source>
</evidence>
<evidence type="ECO:0000256" key="15">
    <source>
        <dbReference type="ARBA" id="ARBA00043832"/>
    </source>
</evidence>
<dbReference type="PANTHER" id="PTHR20963:SF8">
    <property type="entry name" value="MULTIPLE INOSITOL POLYPHOSPHATE PHOSPHATASE 1"/>
    <property type="match status" value="1"/>
</dbReference>
<evidence type="ECO:0000256" key="11">
    <source>
        <dbReference type="ARBA" id="ARBA00031642"/>
    </source>
</evidence>
<feature type="disulfide bond" evidence="16">
    <location>
        <begin position="436"/>
        <end position="441"/>
    </location>
</feature>
<reference evidence="18" key="1">
    <citation type="submission" date="2020-01" db="EMBL/GenBank/DDBJ databases">
        <title>Genome sequence of Kobresia littledalei, the first chromosome-level genome in the family Cyperaceae.</title>
        <authorList>
            <person name="Qu G."/>
        </authorList>
    </citation>
    <scope>NUCLEOTIDE SEQUENCE</scope>
    <source>
        <strain evidence="18">C.B.Clarke</strain>
        <tissue evidence="18">Leaf</tissue>
    </source>
</reference>
<comment type="catalytic activity">
    <reaction evidence="12">
        <text>1D-myo-inositol 1,2,5,6-tetrakisphosphate + H2O = 1D-myo-inositol 1,2,6-trisphosphate + phosphate</text>
        <dbReference type="Rhea" id="RHEA:77119"/>
        <dbReference type="ChEBI" id="CHEBI:15377"/>
        <dbReference type="ChEBI" id="CHEBI:43474"/>
        <dbReference type="ChEBI" id="CHEBI:195535"/>
        <dbReference type="ChEBI" id="CHEBI:195537"/>
        <dbReference type="EC" id="3.1.3.62"/>
    </reaction>
    <physiologicalReaction direction="left-to-right" evidence="12">
        <dbReference type="Rhea" id="RHEA:77120"/>
    </physiologicalReaction>
</comment>
<comment type="similarity">
    <text evidence="2">Belongs to the histidine acid phosphatase family. MINPP1 subfamily.</text>
</comment>
<dbReference type="Proteomes" id="UP000623129">
    <property type="component" value="Unassembled WGS sequence"/>
</dbReference>
<protein>
    <recommendedName>
        <fullName evidence="5">Multiple inositol polyphosphate phosphatase 1</fullName>
        <ecNumber evidence="4">3.1.3.62</ecNumber>
        <ecNumber evidence="3">3.1.3.80</ecNumber>
    </recommendedName>
    <alternativeName>
        <fullName evidence="11">2,3-bisphosphoglycerate 3-phosphatase</fullName>
    </alternativeName>
</protein>
<feature type="chain" id="PRO_5032333473" description="Multiple inositol polyphosphate phosphatase 1" evidence="17">
    <location>
        <begin position="24"/>
        <end position="505"/>
    </location>
</feature>
<dbReference type="EC" id="3.1.3.62" evidence="4"/>
<evidence type="ECO:0000256" key="7">
    <source>
        <dbReference type="ARBA" id="ARBA00022729"/>
    </source>
</evidence>
<evidence type="ECO:0000256" key="8">
    <source>
        <dbReference type="ARBA" id="ARBA00022801"/>
    </source>
</evidence>
<evidence type="ECO:0000256" key="1">
    <source>
        <dbReference type="ARBA" id="ARBA00004236"/>
    </source>
</evidence>
<organism evidence="18 19">
    <name type="scientific">Carex littledalei</name>
    <dbReference type="NCBI Taxonomy" id="544730"/>
    <lineage>
        <taxon>Eukaryota</taxon>
        <taxon>Viridiplantae</taxon>
        <taxon>Streptophyta</taxon>
        <taxon>Embryophyta</taxon>
        <taxon>Tracheophyta</taxon>
        <taxon>Spermatophyta</taxon>
        <taxon>Magnoliopsida</taxon>
        <taxon>Liliopsida</taxon>
        <taxon>Poales</taxon>
        <taxon>Cyperaceae</taxon>
        <taxon>Cyperoideae</taxon>
        <taxon>Cariceae</taxon>
        <taxon>Carex</taxon>
        <taxon>Carex subgen. Euthyceras</taxon>
    </lineage>
</organism>
<keyword evidence="10" id="KW-0325">Glycoprotein</keyword>
<comment type="subcellular location">
    <subcellularLocation>
        <location evidence="1">Cell membrane</location>
    </subcellularLocation>
</comment>
<accession>A0A833R3H5</accession>
<evidence type="ECO:0000256" key="12">
    <source>
        <dbReference type="ARBA" id="ARBA00043668"/>
    </source>
</evidence>
<dbReference type="EC" id="3.1.3.80" evidence="3"/>
<keyword evidence="19" id="KW-1185">Reference proteome</keyword>
<evidence type="ECO:0000256" key="6">
    <source>
        <dbReference type="ARBA" id="ARBA00022475"/>
    </source>
</evidence>
<evidence type="ECO:0000256" key="3">
    <source>
        <dbReference type="ARBA" id="ARBA00012976"/>
    </source>
</evidence>
<comment type="catalytic activity">
    <reaction evidence="13">
        <text>1D-myo-inositol 1,2,4,5,6-pentakisphosphate + H2O = 1D-myo-inositol 1,2,5,6-tetrakisphosphate + phosphate</text>
        <dbReference type="Rhea" id="RHEA:77115"/>
        <dbReference type="ChEBI" id="CHEBI:15377"/>
        <dbReference type="ChEBI" id="CHEBI:43474"/>
        <dbReference type="ChEBI" id="CHEBI:57798"/>
        <dbReference type="ChEBI" id="CHEBI:195535"/>
        <dbReference type="EC" id="3.1.3.62"/>
    </reaction>
    <physiologicalReaction direction="left-to-right" evidence="13">
        <dbReference type="Rhea" id="RHEA:77116"/>
    </physiologicalReaction>
</comment>
<dbReference type="PIRSF" id="PIRSF000894">
    <property type="entry name" value="Acid_phosphatase"/>
    <property type="match status" value="1"/>
</dbReference>
<dbReference type="Pfam" id="PF00328">
    <property type="entry name" value="His_Phos_2"/>
    <property type="match status" value="1"/>
</dbReference>
<evidence type="ECO:0000313" key="19">
    <source>
        <dbReference type="Proteomes" id="UP000623129"/>
    </source>
</evidence>
<dbReference type="PANTHER" id="PTHR20963">
    <property type="entry name" value="MULTIPLE INOSITOL POLYPHOSPHATE PHOSPHATASE-RELATED"/>
    <property type="match status" value="1"/>
</dbReference>
<dbReference type="CDD" id="cd07061">
    <property type="entry name" value="HP_HAP_like"/>
    <property type="match status" value="1"/>
</dbReference>